<dbReference type="EMBL" id="LCPF01000001">
    <property type="protein sequence ID" value="KKU91564.1"/>
    <property type="molecule type" value="Genomic_DNA"/>
</dbReference>
<name>A0A0G1UBR1_9BACT</name>
<evidence type="ECO:0000256" key="1">
    <source>
        <dbReference type="SAM" id="MobiDB-lite"/>
    </source>
</evidence>
<reference evidence="2 3" key="1">
    <citation type="journal article" date="2015" name="Nature">
        <title>rRNA introns, odd ribosomes, and small enigmatic genomes across a large radiation of phyla.</title>
        <authorList>
            <person name="Brown C.T."/>
            <person name="Hug L.A."/>
            <person name="Thomas B.C."/>
            <person name="Sharon I."/>
            <person name="Castelle C.J."/>
            <person name="Singh A."/>
            <person name="Wilkins M.J."/>
            <person name="Williams K.H."/>
            <person name="Banfield J.F."/>
        </authorList>
    </citation>
    <scope>NUCLEOTIDE SEQUENCE [LARGE SCALE GENOMIC DNA]</scope>
</reference>
<feature type="region of interest" description="Disordered" evidence="1">
    <location>
        <begin position="1"/>
        <end position="52"/>
    </location>
</feature>
<dbReference type="Proteomes" id="UP000034956">
    <property type="component" value="Unassembled WGS sequence"/>
</dbReference>
<proteinExistence type="predicted"/>
<feature type="compositionally biased region" description="Acidic residues" evidence="1">
    <location>
        <begin position="15"/>
        <end position="45"/>
    </location>
</feature>
<comment type="caution">
    <text evidence="2">The sequence shown here is derived from an EMBL/GenBank/DDBJ whole genome shotgun (WGS) entry which is preliminary data.</text>
</comment>
<accession>A0A0G1UBR1</accession>
<gene>
    <name evidence="2" type="ORF">UY23_C0001G0170</name>
</gene>
<organism evidence="2 3">
    <name type="scientific">Candidatus Jorgensenbacteria bacterium GW2011_GWA1_48_11</name>
    <dbReference type="NCBI Taxonomy" id="1618660"/>
    <lineage>
        <taxon>Bacteria</taxon>
        <taxon>Candidatus Joergenseniibacteriota</taxon>
    </lineage>
</organism>
<dbReference type="AlphaFoldDB" id="A0A0G1UBR1"/>
<protein>
    <submittedName>
        <fullName evidence="2">Uncharacterized protein</fullName>
    </submittedName>
</protein>
<evidence type="ECO:0000313" key="3">
    <source>
        <dbReference type="Proteomes" id="UP000034956"/>
    </source>
</evidence>
<evidence type="ECO:0000313" key="2">
    <source>
        <dbReference type="EMBL" id="KKU91564.1"/>
    </source>
</evidence>
<sequence>MGIVLEKTSNIGTFGEDEETDPDLDLEEESGDASPDEEEFEEDDFGEGKSEY</sequence>